<feature type="domain" description="Novel STAND NTPase 1" evidence="1">
    <location>
        <begin position="1"/>
        <end position="259"/>
    </location>
</feature>
<organism evidence="2 3">
    <name type="scientific">Pedococcus bigeumensis</name>
    <dbReference type="NCBI Taxonomy" id="433644"/>
    <lineage>
        <taxon>Bacteria</taxon>
        <taxon>Bacillati</taxon>
        <taxon>Actinomycetota</taxon>
        <taxon>Actinomycetes</taxon>
        <taxon>Micrococcales</taxon>
        <taxon>Intrasporangiaceae</taxon>
        <taxon>Pedococcus</taxon>
    </lineage>
</organism>
<dbReference type="EMBL" id="RCZM01000001">
    <property type="protein sequence ID" value="TPG18975.1"/>
    <property type="molecule type" value="Genomic_DNA"/>
</dbReference>
<evidence type="ECO:0000259" key="1">
    <source>
        <dbReference type="Pfam" id="PF20703"/>
    </source>
</evidence>
<evidence type="ECO:0000313" key="2">
    <source>
        <dbReference type="EMBL" id="TPG18975.1"/>
    </source>
</evidence>
<reference evidence="2 3" key="1">
    <citation type="journal article" date="2019" name="Environ. Microbiol.">
        <title>Species interactions and distinct microbial communities in high Arctic permafrost affected cryosols are associated with the CH4 and CO2 gas fluxes.</title>
        <authorList>
            <person name="Altshuler I."/>
            <person name="Hamel J."/>
            <person name="Turney S."/>
            <person name="Magnuson E."/>
            <person name="Levesque R."/>
            <person name="Greer C."/>
            <person name="Whyte L.G."/>
        </authorList>
    </citation>
    <scope>NUCLEOTIDE SEQUENCE [LARGE SCALE GENOMIC DNA]</scope>
    <source>
        <strain evidence="2 3">S9.3A</strain>
    </source>
</reference>
<dbReference type="Pfam" id="PF20703">
    <property type="entry name" value="nSTAND1"/>
    <property type="match status" value="1"/>
</dbReference>
<sequence>MLVVDQCEEALALDPDSAERAEFFDQLVAFRARGRGVLVIALRADRLGELSTHPEFARLVERGLYLLGAMTEPDLRRAIEGPAAQAGLRLEPGLVDLLVREVEGEPAALPLLSHVLRQTWKRREGQTLTVAGYAATGGIREAISQSAESVFRDLTADQQAILRDLMLRLVAPDDVGEPVRQRVPRRSVASDEGHSLLIERLVTARLISTDGETVEIAHEALAMAWPRLRSWLDDDVDGLRIMRHLSVSATSWDDLGRPDSELYRGVRMARAVEWRDRSNPSLPPAEQEFLVASADLAAVEQRATEEQVRTERRSNQRLRCGLAAVAVLLAVSTVAGALAKSAADRADQQALAADGRRLGA</sequence>
<comment type="caution">
    <text evidence="2">The sequence shown here is derived from an EMBL/GenBank/DDBJ whole genome shotgun (WGS) entry which is preliminary data.</text>
</comment>
<dbReference type="Proteomes" id="UP000317722">
    <property type="component" value="Unassembled WGS sequence"/>
</dbReference>
<accession>A0A502CZJ9</accession>
<dbReference type="AlphaFoldDB" id="A0A502CZJ9"/>
<keyword evidence="3" id="KW-1185">Reference proteome</keyword>
<evidence type="ECO:0000313" key="3">
    <source>
        <dbReference type="Proteomes" id="UP000317722"/>
    </source>
</evidence>
<proteinExistence type="predicted"/>
<gene>
    <name evidence="2" type="ORF">EAH86_00075</name>
</gene>
<dbReference type="InterPro" id="IPR049052">
    <property type="entry name" value="nSTAND1"/>
</dbReference>
<protein>
    <recommendedName>
        <fullName evidence="1">Novel STAND NTPase 1 domain-containing protein</fullName>
    </recommendedName>
</protein>
<name>A0A502CZJ9_9MICO</name>